<dbReference type="InterPro" id="IPR013131">
    <property type="entry name" value="Mannitol_DH_N"/>
</dbReference>
<dbReference type="InterPro" id="IPR050988">
    <property type="entry name" value="Mannitol_DH/Oxidoreductase"/>
</dbReference>
<name>A0A9D2DTF9_9FIRM</name>
<evidence type="ECO:0000313" key="6">
    <source>
        <dbReference type="Proteomes" id="UP000824041"/>
    </source>
</evidence>
<organism evidence="5 6">
    <name type="scientific">Candidatus Blautia faecigallinarum</name>
    <dbReference type="NCBI Taxonomy" id="2838488"/>
    <lineage>
        <taxon>Bacteria</taxon>
        <taxon>Bacillati</taxon>
        <taxon>Bacillota</taxon>
        <taxon>Clostridia</taxon>
        <taxon>Lachnospirales</taxon>
        <taxon>Lachnospiraceae</taxon>
        <taxon>Blautia</taxon>
    </lineage>
</organism>
<sequence>MKLTREGMKDQKAWEKAGIRLPGYDVEEVSRKAKEAPVWLHFGIGNIFRIFIGGIADGLLEEGALDRGITCAETFDYDVVDKIYKPFDNLSLSVLLHGDGRREYKVLGSLAEAVKAQSADPAQWSRLKEIFSSPSLQMVSFTITEKGYALQRSDGTWFPFVEADIKNGPDQAAGAMAVLTAMLYERYRAGGYPLALVSMDNCSQNGAKLRESVLTMTEEWKKAGFVDEGFVSYVSDEKTVAFPWTMIDKITPRPSEKIAGDLEALGVEDMQPVITGKKTYIAPFVNAEKPQYLVIEDSFPNGRPALEKGFGVYMADRETVNLSERMKVTVCLNPVHSATGPLGVVLGYELFAHMLNTDPDMMKMARMVAYDEGLPVVPDPGILSPQKFVDELFNDRFPNEYLGDTNLRLAVDVSQMVGIRFGETIKAYVSKYGDASRLTAIPLGIAGWLRYMLAVDDAGNSYELAPDPMNEELRQQLKDIVVGRPETFTDQLKPILSNERIFFIDLYKAGLGGKIEDMFREMIAGPGAVKAAVHKYTEGRAL</sequence>
<dbReference type="Pfam" id="PF08125">
    <property type="entry name" value="Mannitol_dh_C"/>
    <property type="match status" value="1"/>
</dbReference>
<dbReference type="InterPro" id="IPR013118">
    <property type="entry name" value="Mannitol_DH_C"/>
</dbReference>
<feature type="domain" description="Mannitol dehydrogenase N-terminal" evidence="3">
    <location>
        <begin position="40"/>
        <end position="308"/>
    </location>
</feature>
<comment type="catalytic activity">
    <reaction evidence="2">
        <text>D-mannitol 1-phosphate + NAD(+) = beta-D-fructose 6-phosphate + NADH + H(+)</text>
        <dbReference type="Rhea" id="RHEA:19661"/>
        <dbReference type="ChEBI" id="CHEBI:15378"/>
        <dbReference type="ChEBI" id="CHEBI:57540"/>
        <dbReference type="ChEBI" id="CHEBI:57634"/>
        <dbReference type="ChEBI" id="CHEBI:57945"/>
        <dbReference type="ChEBI" id="CHEBI:61381"/>
        <dbReference type="EC" id="1.1.1.17"/>
    </reaction>
</comment>
<dbReference type="InterPro" id="IPR013328">
    <property type="entry name" value="6PGD_dom2"/>
</dbReference>
<dbReference type="Proteomes" id="UP000824041">
    <property type="component" value="Unassembled WGS sequence"/>
</dbReference>
<accession>A0A9D2DTF9</accession>
<gene>
    <name evidence="5" type="ORF">IAA21_08005</name>
</gene>
<dbReference type="Gene3D" id="3.40.50.720">
    <property type="entry name" value="NAD(P)-binding Rossmann-like Domain"/>
    <property type="match status" value="1"/>
</dbReference>
<comment type="caution">
    <text evidence="5">The sequence shown here is derived from an EMBL/GenBank/DDBJ whole genome shotgun (WGS) entry which is preliminary data.</text>
</comment>
<evidence type="ECO:0000259" key="3">
    <source>
        <dbReference type="Pfam" id="PF01232"/>
    </source>
</evidence>
<evidence type="ECO:0000259" key="4">
    <source>
        <dbReference type="Pfam" id="PF08125"/>
    </source>
</evidence>
<dbReference type="InterPro" id="IPR008927">
    <property type="entry name" value="6-PGluconate_DH-like_C_sf"/>
</dbReference>
<evidence type="ECO:0000256" key="2">
    <source>
        <dbReference type="ARBA" id="ARBA00048615"/>
    </source>
</evidence>
<dbReference type="EMBL" id="DXBU01000108">
    <property type="protein sequence ID" value="HIZ22720.1"/>
    <property type="molecule type" value="Genomic_DNA"/>
</dbReference>
<protein>
    <submittedName>
        <fullName evidence="5">Mannitol dehydrogenase family protein</fullName>
    </submittedName>
</protein>
<dbReference type="SUPFAM" id="SSF48179">
    <property type="entry name" value="6-phosphogluconate dehydrogenase C-terminal domain-like"/>
    <property type="match status" value="1"/>
</dbReference>
<evidence type="ECO:0000313" key="5">
    <source>
        <dbReference type="EMBL" id="HIZ22720.1"/>
    </source>
</evidence>
<evidence type="ECO:0000256" key="1">
    <source>
        <dbReference type="ARBA" id="ARBA00023002"/>
    </source>
</evidence>
<dbReference type="PANTHER" id="PTHR43362">
    <property type="entry name" value="MANNITOL DEHYDROGENASE DSF1-RELATED"/>
    <property type="match status" value="1"/>
</dbReference>
<proteinExistence type="predicted"/>
<dbReference type="GO" id="GO:0008926">
    <property type="term" value="F:mannitol-1-phosphate 5-dehydrogenase activity"/>
    <property type="evidence" value="ECO:0007669"/>
    <property type="project" value="UniProtKB-EC"/>
</dbReference>
<dbReference type="SUPFAM" id="SSF51735">
    <property type="entry name" value="NAD(P)-binding Rossmann-fold domains"/>
    <property type="match status" value="1"/>
</dbReference>
<feature type="domain" description="Mannitol dehydrogenase C-terminal" evidence="4">
    <location>
        <begin position="324"/>
        <end position="502"/>
    </location>
</feature>
<dbReference type="AlphaFoldDB" id="A0A9D2DTF9"/>
<reference evidence="5" key="1">
    <citation type="journal article" date="2021" name="PeerJ">
        <title>Extensive microbial diversity within the chicken gut microbiome revealed by metagenomics and culture.</title>
        <authorList>
            <person name="Gilroy R."/>
            <person name="Ravi A."/>
            <person name="Getino M."/>
            <person name="Pursley I."/>
            <person name="Horton D.L."/>
            <person name="Alikhan N.F."/>
            <person name="Baker D."/>
            <person name="Gharbi K."/>
            <person name="Hall N."/>
            <person name="Watson M."/>
            <person name="Adriaenssens E.M."/>
            <person name="Foster-Nyarko E."/>
            <person name="Jarju S."/>
            <person name="Secka A."/>
            <person name="Antonio M."/>
            <person name="Oren A."/>
            <person name="Chaudhuri R.R."/>
            <person name="La Ragione R."/>
            <person name="Hildebrand F."/>
            <person name="Pallen M.J."/>
        </authorList>
    </citation>
    <scope>NUCLEOTIDE SEQUENCE</scope>
    <source>
        <strain evidence="5">14324</strain>
    </source>
</reference>
<dbReference type="Gene3D" id="1.10.1040.10">
    <property type="entry name" value="N-(1-d-carboxylethyl)-l-norvaline Dehydrogenase, domain 2"/>
    <property type="match status" value="1"/>
</dbReference>
<dbReference type="InterPro" id="IPR036291">
    <property type="entry name" value="NAD(P)-bd_dom_sf"/>
</dbReference>
<dbReference type="Pfam" id="PF01232">
    <property type="entry name" value="Mannitol_dh"/>
    <property type="match status" value="1"/>
</dbReference>
<reference evidence="5" key="2">
    <citation type="submission" date="2021-04" db="EMBL/GenBank/DDBJ databases">
        <authorList>
            <person name="Gilroy R."/>
        </authorList>
    </citation>
    <scope>NUCLEOTIDE SEQUENCE</scope>
    <source>
        <strain evidence="5">14324</strain>
    </source>
</reference>
<keyword evidence="1" id="KW-0560">Oxidoreductase</keyword>
<dbReference type="PANTHER" id="PTHR43362:SF1">
    <property type="entry name" value="MANNITOL DEHYDROGENASE 2-RELATED"/>
    <property type="match status" value="1"/>
</dbReference>